<feature type="region of interest" description="Disordered" evidence="1">
    <location>
        <begin position="64"/>
        <end position="113"/>
    </location>
</feature>
<evidence type="ECO:0000313" key="2">
    <source>
        <dbReference type="EMBL" id="KAK3780956.1"/>
    </source>
</evidence>
<proteinExistence type="predicted"/>
<name>A0AAE1A5S3_9GAST</name>
<dbReference type="EMBL" id="JAWDGP010002675">
    <property type="protein sequence ID" value="KAK3780956.1"/>
    <property type="molecule type" value="Genomic_DNA"/>
</dbReference>
<organism evidence="2 3">
    <name type="scientific">Elysia crispata</name>
    <name type="common">lettuce slug</name>
    <dbReference type="NCBI Taxonomy" id="231223"/>
    <lineage>
        <taxon>Eukaryota</taxon>
        <taxon>Metazoa</taxon>
        <taxon>Spiralia</taxon>
        <taxon>Lophotrochozoa</taxon>
        <taxon>Mollusca</taxon>
        <taxon>Gastropoda</taxon>
        <taxon>Heterobranchia</taxon>
        <taxon>Euthyneura</taxon>
        <taxon>Panpulmonata</taxon>
        <taxon>Sacoglossa</taxon>
        <taxon>Placobranchoidea</taxon>
        <taxon>Plakobranchidae</taxon>
        <taxon>Elysia</taxon>
    </lineage>
</organism>
<reference evidence="2" key="1">
    <citation type="journal article" date="2023" name="G3 (Bethesda)">
        <title>A reference genome for the long-term kleptoplast-retaining sea slug Elysia crispata morphotype clarki.</title>
        <authorList>
            <person name="Eastman K.E."/>
            <person name="Pendleton A.L."/>
            <person name="Shaikh M.A."/>
            <person name="Suttiyut T."/>
            <person name="Ogas R."/>
            <person name="Tomko P."/>
            <person name="Gavelis G."/>
            <person name="Widhalm J.R."/>
            <person name="Wisecaver J.H."/>
        </authorList>
    </citation>
    <scope>NUCLEOTIDE SEQUENCE</scope>
    <source>
        <strain evidence="2">ECLA1</strain>
    </source>
</reference>
<protein>
    <submittedName>
        <fullName evidence="2">Uncharacterized protein</fullName>
    </submittedName>
</protein>
<accession>A0AAE1A5S3</accession>
<dbReference type="Proteomes" id="UP001283361">
    <property type="component" value="Unassembled WGS sequence"/>
</dbReference>
<evidence type="ECO:0000256" key="1">
    <source>
        <dbReference type="SAM" id="MobiDB-lite"/>
    </source>
</evidence>
<comment type="caution">
    <text evidence="2">The sequence shown here is derived from an EMBL/GenBank/DDBJ whole genome shotgun (WGS) entry which is preliminary data.</text>
</comment>
<gene>
    <name evidence="2" type="ORF">RRG08_052104</name>
</gene>
<evidence type="ECO:0000313" key="3">
    <source>
        <dbReference type="Proteomes" id="UP001283361"/>
    </source>
</evidence>
<keyword evidence="3" id="KW-1185">Reference proteome</keyword>
<feature type="compositionally biased region" description="Polar residues" evidence="1">
    <location>
        <begin position="92"/>
        <end position="106"/>
    </location>
</feature>
<dbReference type="AlphaFoldDB" id="A0AAE1A5S3"/>
<sequence length="223" mass="24616">MVRCGCYKERCERKSLTRRAYSGNFHLPEPAPPSERKSLTQRAYSGTFISPSQLLPVRERVLHRGPTRELSSPRASSLPVRERVLHRGPTRELSSPRASSSQNDETSGPHEVDLVLSPRPTLVILHRPKGPRSHRVTSHGWLCPGCTAARLQEVTRCTSSDVSPAMPQGHGDMLGTPLSLAAPDIPAGCRINRSPRWSRPTEWRALLLSAPPNSLYGENPDGL</sequence>